<gene>
    <name evidence="1" type="ORF">VVAX_04076</name>
</gene>
<reference evidence="1" key="1">
    <citation type="submission" date="2019-12" db="EMBL/GenBank/DDBJ databases">
        <authorList>
            <person name="Cremers G."/>
        </authorList>
    </citation>
    <scope>NUCLEOTIDE SEQUENCE</scope>
    <source>
        <strain evidence="1">Vvax</strain>
    </source>
</reference>
<dbReference type="EMBL" id="LR743507">
    <property type="protein sequence ID" value="CAA2107118.1"/>
    <property type="molecule type" value="Genomic_DNA"/>
</dbReference>
<accession>A0A679J1E9</accession>
<protein>
    <recommendedName>
        <fullName evidence="2">ApeA N-terminal domain-containing protein</fullName>
    </recommendedName>
</protein>
<sequence>MRIARFKRFDFRRPDGNVIALPVPASMDQSFVSRINFNEYSIRLVRPNRDISEAECASIGLPNGGGGVGYLIPGAAILSKENKKNANSVYSAYRIIVAYLVCTRALQNNFDLCDPKYRDAQTAEKVFAQDCYYLVTWDKKIPDSQNFIAAYSLCFAKRGLILTEQQTRPLFLPLIYDPATEQINLHSALKYPEHIGTLLTRLFPFTENPFLRFFYLYQIIEHLMSEEFDKFLEKLRVKLNAAQDPSTTEVRDWIQDFTSSVKEDSRIRAILQPICSKSAPLAELLLDELNIDRTKMLFPDMIYKIRNVLFHDYKTIHSAPLLVAELGDRMYGYLFEKKLSI</sequence>
<proteinExistence type="predicted"/>
<dbReference type="AlphaFoldDB" id="A0A679J1E9"/>
<organism evidence="1">
    <name type="scientific">Variovorax paradoxus</name>
    <dbReference type="NCBI Taxonomy" id="34073"/>
    <lineage>
        <taxon>Bacteria</taxon>
        <taxon>Pseudomonadati</taxon>
        <taxon>Pseudomonadota</taxon>
        <taxon>Betaproteobacteria</taxon>
        <taxon>Burkholderiales</taxon>
        <taxon>Comamonadaceae</taxon>
        <taxon>Variovorax</taxon>
    </lineage>
</organism>
<evidence type="ECO:0008006" key="2">
    <source>
        <dbReference type="Google" id="ProtNLM"/>
    </source>
</evidence>
<evidence type="ECO:0000313" key="1">
    <source>
        <dbReference type="EMBL" id="CAA2107118.1"/>
    </source>
</evidence>
<name>A0A679J1E9_VARPD</name>